<dbReference type="InterPro" id="IPR002781">
    <property type="entry name" value="TM_pro_TauE-like"/>
</dbReference>
<feature type="transmembrane region" description="Helical" evidence="8">
    <location>
        <begin position="6"/>
        <end position="25"/>
    </location>
</feature>
<feature type="transmembrane region" description="Helical" evidence="8">
    <location>
        <begin position="143"/>
        <end position="164"/>
    </location>
</feature>
<sequence>MITLFSFHFTTAQLFIFFLVAVFVGMSKTGVHGTGMVAVPLLASVFGGQLSSGIMLPMLCLADVMGVWYYHRHASWEHLKKLFPWAVIGTILGTVVGGMIDDHIFRMIMAVIIVGSVVIMLWLERGHKEDIPDYKWFAGLTGTAGGFTSMVGNLAGSVMAVYFLSMRLPKNSFIGTTAWFFMVMNWFKIPFHVFAWHTISWHTFLLDLTMLPLIAIGAFLGVFIVSKIPERMYRWFIIGMTLVAAFMMLV</sequence>
<evidence type="ECO:0000256" key="2">
    <source>
        <dbReference type="ARBA" id="ARBA00009142"/>
    </source>
</evidence>
<gene>
    <name evidence="9" type="ORF">SAMN05660236_3193</name>
</gene>
<keyword evidence="6 8" id="KW-1133">Transmembrane helix</keyword>
<dbReference type="InterPro" id="IPR052017">
    <property type="entry name" value="TSUP"/>
</dbReference>
<dbReference type="PANTHER" id="PTHR30269:SF23">
    <property type="entry name" value="MEMBRANE TRANSPORTER PROTEIN YDHB-RELATED"/>
    <property type="match status" value="1"/>
</dbReference>
<dbReference type="RefSeq" id="WP_079687741.1">
    <property type="nucleotide sequence ID" value="NZ_FUZU01000002.1"/>
</dbReference>
<evidence type="ECO:0000313" key="9">
    <source>
        <dbReference type="EMBL" id="SKC75143.1"/>
    </source>
</evidence>
<feature type="transmembrane region" description="Helical" evidence="8">
    <location>
        <begin position="107"/>
        <end position="123"/>
    </location>
</feature>
<feature type="transmembrane region" description="Helical" evidence="8">
    <location>
        <begin position="201"/>
        <end position="225"/>
    </location>
</feature>
<feature type="transmembrane region" description="Helical" evidence="8">
    <location>
        <begin position="37"/>
        <end position="70"/>
    </location>
</feature>
<dbReference type="EMBL" id="FUZU01000002">
    <property type="protein sequence ID" value="SKC75143.1"/>
    <property type="molecule type" value="Genomic_DNA"/>
</dbReference>
<protein>
    <recommendedName>
        <fullName evidence="8">Probable membrane transporter protein</fullName>
    </recommendedName>
</protein>
<dbReference type="STRING" id="688867.SAMN05660236_3193"/>
<comment type="subcellular location">
    <subcellularLocation>
        <location evidence="1 8">Cell membrane</location>
        <topology evidence="1 8">Multi-pass membrane protein</topology>
    </subcellularLocation>
</comment>
<name>A0A1T5LGL8_9BACT</name>
<proteinExistence type="inferred from homology"/>
<dbReference type="AlphaFoldDB" id="A0A1T5LGL8"/>
<feature type="transmembrane region" description="Helical" evidence="8">
    <location>
        <begin position="232"/>
        <end position="249"/>
    </location>
</feature>
<evidence type="ECO:0000256" key="1">
    <source>
        <dbReference type="ARBA" id="ARBA00004651"/>
    </source>
</evidence>
<evidence type="ECO:0000256" key="3">
    <source>
        <dbReference type="ARBA" id="ARBA00022448"/>
    </source>
</evidence>
<dbReference type="PANTHER" id="PTHR30269">
    <property type="entry name" value="TRANSMEMBRANE PROTEIN YFCA"/>
    <property type="match status" value="1"/>
</dbReference>
<evidence type="ECO:0000256" key="8">
    <source>
        <dbReference type="RuleBase" id="RU363041"/>
    </source>
</evidence>
<dbReference type="OrthoDB" id="9801058at2"/>
<keyword evidence="5 8" id="KW-0812">Transmembrane</keyword>
<evidence type="ECO:0000256" key="6">
    <source>
        <dbReference type="ARBA" id="ARBA00022989"/>
    </source>
</evidence>
<keyword evidence="10" id="KW-1185">Reference proteome</keyword>
<accession>A0A1T5LGL8</accession>
<keyword evidence="7 8" id="KW-0472">Membrane</keyword>
<keyword evidence="3" id="KW-0813">Transport</keyword>
<evidence type="ECO:0000313" key="10">
    <source>
        <dbReference type="Proteomes" id="UP000190961"/>
    </source>
</evidence>
<feature type="transmembrane region" description="Helical" evidence="8">
    <location>
        <begin position="82"/>
        <end position="100"/>
    </location>
</feature>
<reference evidence="9 10" key="1">
    <citation type="submission" date="2017-02" db="EMBL/GenBank/DDBJ databases">
        <authorList>
            <person name="Peterson S.W."/>
        </authorList>
    </citation>
    <scope>NUCLEOTIDE SEQUENCE [LARGE SCALE GENOMIC DNA]</scope>
    <source>
        <strain evidence="9 10">DSM 25262</strain>
    </source>
</reference>
<dbReference type="Proteomes" id="UP000190961">
    <property type="component" value="Unassembled WGS sequence"/>
</dbReference>
<organism evidence="9 10">
    <name type="scientific">Ohtaekwangia koreensis</name>
    <dbReference type="NCBI Taxonomy" id="688867"/>
    <lineage>
        <taxon>Bacteria</taxon>
        <taxon>Pseudomonadati</taxon>
        <taxon>Bacteroidota</taxon>
        <taxon>Cytophagia</taxon>
        <taxon>Cytophagales</taxon>
        <taxon>Fulvivirgaceae</taxon>
        <taxon>Ohtaekwangia</taxon>
    </lineage>
</organism>
<evidence type="ECO:0000256" key="7">
    <source>
        <dbReference type="ARBA" id="ARBA00023136"/>
    </source>
</evidence>
<keyword evidence="4 8" id="KW-1003">Cell membrane</keyword>
<feature type="transmembrane region" description="Helical" evidence="8">
    <location>
        <begin position="171"/>
        <end position="189"/>
    </location>
</feature>
<dbReference type="Pfam" id="PF01925">
    <property type="entry name" value="TauE"/>
    <property type="match status" value="1"/>
</dbReference>
<evidence type="ECO:0000256" key="5">
    <source>
        <dbReference type="ARBA" id="ARBA00022692"/>
    </source>
</evidence>
<evidence type="ECO:0000256" key="4">
    <source>
        <dbReference type="ARBA" id="ARBA00022475"/>
    </source>
</evidence>
<comment type="similarity">
    <text evidence="2 8">Belongs to the 4-toluene sulfonate uptake permease (TSUP) (TC 2.A.102) family.</text>
</comment>
<dbReference type="GO" id="GO:0005886">
    <property type="term" value="C:plasma membrane"/>
    <property type="evidence" value="ECO:0007669"/>
    <property type="project" value="UniProtKB-SubCell"/>
</dbReference>